<dbReference type="InterPro" id="IPR029060">
    <property type="entry name" value="PIN-like_dom_sf"/>
</dbReference>
<evidence type="ECO:0000313" key="2">
    <source>
        <dbReference type="EMBL" id="KEI70767.1"/>
    </source>
</evidence>
<dbReference type="PANTHER" id="PTHR39664">
    <property type="match status" value="1"/>
</dbReference>
<keyword evidence="3" id="KW-1185">Reference proteome</keyword>
<protein>
    <submittedName>
        <fullName evidence="2">Twitching motility protein PilT</fullName>
    </submittedName>
</protein>
<organism evidence="2 3">
    <name type="scientific">Endozoicomonas elysicola</name>
    <dbReference type="NCBI Taxonomy" id="305900"/>
    <lineage>
        <taxon>Bacteria</taxon>
        <taxon>Pseudomonadati</taxon>
        <taxon>Pseudomonadota</taxon>
        <taxon>Gammaproteobacteria</taxon>
        <taxon>Oceanospirillales</taxon>
        <taxon>Endozoicomonadaceae</taxon>
        <taxon>Endozoicomonas</taxon>
    </lineage>
</organism>
<gene>
    <name evidence="2" type="ORF">GV64_08430</name>
</gene>
<dbReference type="Gene3D" id="3.40.50.1010">
    <property type="entry name" value="5'-nuclease"/>
    <property type="match status" value="1"/>
</dbReference>
<dbReference type="Proteomes" id="UP000027997">
    <property type="component" value="Unassembled WGS sequence"/>
</dbReference>
<accession>A0A081K9E1</accession>
<reference evidence="2 3" key="1">
    <citation type="submission" date="2014-06" db="EMBL/GenBank/DDBJ databases">
        <title>Whole Genome Sequences of Three Symbiotic Endozoicomonas Bacteria.</title>
        <authorList>
            <person name="Neave M.J."/>
            <person name="Apprill A."/>
            <person name="Voolstra C.R."/>
        </authorList>
    </citation>
    <scope>NUCLEOTIDE SEQUENCE [LARGE SCALE GENOMIC DNA]</scope>
    <source>
        <strain evidence="2 3">DSM 22380</strain>
    </source>
</reference>
<dbReference type="SUPFAM" id="SSF88723">
    <property type="entry name" value="PIN domain-like"/>
    <property type="match status" value="1"/>
</dbReference>
<evidence type="ECO:0000313" key="3">
    <source>
        <dbReference type="Proteomes" id="UP000027997"/>
    </source>
</evidence>
<evidence type="ECO:0000259" key="1">
    <source>
        <dbReference type="Pfam" id="PF01850"/>
    </source>
</evidence>
<feature type="domain" description="PIN" evidence="1">
    <location>
        <begin position="3"/>
        <end position="60"/>
    </location>
</feature>
<sequence>MIAIDTNVLLRYLLDDDKQQSTKADKLINGQHTVLLTDIVLVEALWTLRGKKYNLDKSQLIAVIQQLFAEPNIRFEDGQTVWGALNDYRLATPVKVGSKRKTADFPDALIINKAAYCTKPPQTLAGVYTFDKAAQQIDGAYEP</sequence>
<dbReference type="CDD" id="cd18683">
    <property type="entry name" value="PIN_VapC-like"/>
    <property type="match status" value="1"/>
</dbReference>
<dbReference type="AlphaFoldDB" id="A0A081K9E1"/>
<proteinExistence type="predicted"/>
<name>A0A081K9E1_9GAMM</name>
<dbReference type="EMBL" id="JOJP01000001">
    <property type="protein sequence ID" value="KEI70767.1"/>
    <property type="molecule type" value="Genomic_DNA"/>
</dbReference>
<dbReference type="eggNOG" id="COG5611">
    <property type="taxonomic scope" value="Bacteria"/>
</dbReference>
<dbReference type="InterPro" id="IPR002716">
    <property type="entry name" value="PIN_dom"/>
</dbReference>
<comment type="caution">
    <text evidence="2">The sequence shown here is derived from an EMBL/GenBank/DDBJ whole genome shotgun (WGS) entry which is preliminary data.</text>
</comment>
<dbReference type="PANTHER" id="PTHR39664:SF2">
    <property type="entry name" value="NUCLEIC ACID-BINDING PROTEIN, CONTAINING PIN DOMAIN-RELATED"/>
    <property type="match status" value="1"/>
</dbReference>
<dbReference type="RefSeq" id="WP_020580620.1">
    <property type="nucleotide sequence ID" value="NZ_JOJP01000001.1"/>
</dbReference>
<dbReference type="Pfam" id="PF01850">
    <property type="entry name" value="PIN"/>
    <property type="match status" value="1"/>
</dbReference>